<gene>
    <name evidence="1" type="ORF">M3N64_13615</name>
</gene>
<name>A0ABT0MDL5_9BACL</name>
<dbReference type="EMBL" id="JAMAST010000029">
    <property type="protein sequence ID" value="MCL1632958.1"/>
    <property type="molecule type" value="Genomic_DNA"/>
</dbReference>
<keyword evidence="2" id="KW-1185">Reference proteome</keyword>
<dbReference type="RefSeq" id="WP_249104050.1">
    <property type="nucleotide sequence ID" value="NZ_JAMAST010000029.1"/>
</dbReference>
<evidence type="ECO:0000313" key="2">
    <source>
        <dbReference type="Proteomes" id="UP001203004"/>
    </source>
</evidence>
<protein>
    <submittedName>
        <fullName evidence="1">YxcD family protein</fullName>
    </submittedName>
</protein>
<sequence length="96" mass="10951">METMTISEQDIVNALCLHLAQKKGVAPQEIQIELLFDDDYGFSAEALLNSRKQILVEENIIEAIRYWLETEMKLNPFGALQLILDDEAGIVAHYEE</sequence>
<dbReference type="Proteomes" id="UP001203004">
    <property type="component" value="Unassembled WGS sequence"/>
</dbReference>
<evidence type="ECO:0000313" key="1">
    <source>
        <dbReference type="EMBL" id="MCL1632958.1"/>
    </source>
</evidence>
<accession>A0ABT0MDL5</accession>
<dbReference type="Pfam" id="PF10850">
    <property type="entry name" value="DUF2653"/>
    <property type="match status" value="1"/>
</dbReference>
<organism evidence="1 2">
    <name type="scientific">Sporolactobacillus mangiferae</name>
    <dbReference type="NCBI Taxonomy" id="2940498"/>
    <lineage>
        <taxon>Bacteria</taxon>
        <taxon>Bacillati</taxon>
        <taxon>Bacillota</taxon>
        <taxon>Bacilli</taxon>
        <taxon>Bacillales</taxon>
        <taxon>Sporolactobacillaceae</taxon>
        <taxon>Sporolactobacillus</taxon>
    </lineage>
</organism>
<comment type="caution">
    <text evidence="1">The sequence shown here is derived from an EMBL/GenBank/DDBJ whole genome shotgun (WGS) entry which is preliminary data.</text>
</comment>
<dbReference type="InterPro" id="IPR020516">
    <property type="entry name" value="Uncharacterised_YxcD"/>
</dbReference>
<reference evidence="1 2" key="1">
    <citation type="submission" date="2022-05" db="EMBL/GenBank/DDBJ databases">
        <title>Sporolactobacillus sp nov CPB3-1, isolated from tree bark (Mangifera indica L.).</title>
        <authorList>
            <person name="Phuengjayaem S."/>
            <person name="Tanasupawat S."/>
        </authorList>
    </citation>
    <scope>NUCLEOTIDE SEQUENCE [LARGE SCALE GENOMIC DNA]</scope>
    <source>
        <strain evidence="1 2">CPB3-1</strain>
    </source>
</reference>
<proteinExistence type="predicted"/>